<comment type="caution">
    <text evidence="3">The sequence shown here is derived from an EMBL/GenBank/DDBJ whole genome shotgun (WGS) entry which is preliminary data.</text>
</comment>
<keyword evidence="2" id="KW-1133">Transmembrane helix</keyword>
<dbReference type="EMBL" id="JAZBJZ010000034">
    <property type="protein sequence ID" value="MEE3717173.1"/>
    <property type="molecule type" value="Genomic_DNA"/>
</dbReference>
<dbReference type="Proteomes" id="UP001333818">
    <property type="component" value="Unassembled WGS sequence"/>
</dbReference>
<feature type="transmembrane region" description="Helical" evidence="2">
    <location>
        <begin position="113"/>
        <end position="131"/>
    </location>
</feature>
<feature type="transmembrane region" description="Helical" evidence="2">
    <location>
        <begin position="88"/>
        <end position="107"/>
    </location>
</feature>
<keyword evidence="4" id="KW-1185">Reference proteome</keyword>
<proteinExistence type="predicted"/>
<evidence type="ECO:0000256" key="2">
    <source>
        <dbReference type="SAM" id="Phobius"/>
    </source>
</evidence>
<keyword evidence="2" id="KW-0812">Transmembrane</keyword>
<feature type="transmembrane region" description="Helical" evidence="2">
    <location>
        <begin position="138"/>
        <end position="155"/>
    </location>
</feature>
<feature type="transmembrane region" description="Helical" evidence="2">
    <location>
        <begin position="167"/>
        <end position="189"/>
    </location>
</feature>
<dbReference type="RefSeq" id="WP_330483601.1">
    <property type="nucleotide sequence ID" value="NZ_JAZBJZ010000034.1"/>
</dbReference>
<feature type="compositionally biased region" description="Polar residues" evidence="1">
    <location>
        <begin position="13"/>
        <end position="26"/>
    </location>
</feature>
<gene>
    <name evidence="3" type="ORF">V2H45_10485</name>
</gene>
<feature type="region of interest" description="Disordered" evidence="1">
    <location>
        <begin position="1"/>
        <end position="39"/>
    </location>
</feature>
<protein>
    <submittedName>
        <fullName evidence="3">PT domain-containing protein</fullName>
    </submittedName>
</protein>
<reference evidence="3" key="1">
    <citation type="submission" date="2024-01" db="EMBL/GenBank/DDBJ databases">
        <title>Bank of Algae and Cyanobacteria of the Azores (BACA) strain genomes.</title>
        <authorList>
            <person name="Luz R."/>
            <person name="Cordeiro R."/>
            <person name="Fonseca A."/>
            <person name="Goncalves V."/>
        </authorList>
    </citation>
    <scope>NUCLEOTIDE SEQUENCE</scope>
    <source>
        <strain evidence="3">BACA0141</strain>
    </source>
</reference>
<organism evidence="3 4">
    <name type="scientific">Tumidithrix elongata BACA0141</name>
    <dbReference type="NCBI Taxonomy" id="2716417"/>
    <lineage>
        <taxon>Bacteria</taxon>
        <taxon>Bacillati</taxon>
        <taxon>Cyanobacteriota</taxon>
        <taxon>Cyanophyceae</taxon>
        <taxon>Pseudanabaenales</taxon>
        <taxon>Pseudanabaenaceae</taxon>
        <taxon>Tumidithrix</taxon>
        <taxon>Tumidithrix elongata</taxon>
    </lineage>
</organism>
<keyword evidence="2" id="KW-0472">Membrane</keyword>
<evidence type="ECO:0000313" key="4">
    <source>
        <dbReference type="Proteomes" id="UP001333818"/>
    </source>
</evidence>
<accession>A0AAW9Q1T8</accession>
<name>A0AAW9Q1T8_9CYAN</name>
<sequence>MSGQPPKSDDSGSKPTAQPSAKSTDQPTDKPIPQPSSKQSFISRFTPRFKLKPNGKITSPIWLWLAILLLCSSLINTLLVLLMVYQRYLAIAGIAILLLLPTITTLTDYSLTAWGYVLSGVVIFAALIFWAKASAVTLIIAAIIWMGIIAIPITVEKMIGASFSRVTTIIILSMVCLLGLAIAWLTVWFQS</sequence>
<evidence type="ECO:0000313" key="3">
    <source>
        <dbReference type="EMBL" id="MEE3717173.1"/>
    </source>
</evidence>
<dbReference type="AlphaFoldDB" id="A0AAW9Q1T8"/>
<feature type="transmembrane region" description="Helical" evidence="2">
    <location>
        <begin position="61"/>
        <end position="81"/>
    </location>
</feature>
<evidence type="ECO:0000256" key="1">
    <source>
        <dbReference type="SAM" id="MobiDB-lite"/>
    </source>
</evidence>